<feature type="domain" description="Heavy metal binding" evidence="4">
    <location>
        <begin position="532"/>
        <end position="551"/>
    </location>
</feature>
<dbReference type="AlphaFoldDB" id="S0EVI1"/>
<proteinExistence type="inferred from homology"/>
<comment type="similarity">
    <text evidence="1">Belongs to the membrane fusion protein (MFP) (TC 8.A.1) family.</text>
</comment>
<dbReference type="Gene3D" id="2.40.50.100">
    <property type="match status" value="2"/>
</dbReference>
<dbReference type="InParanoid" id="S0EVI1"/>
<dbReference type="RefSeq" id="WP_016483323.1">
    <property type="nucleotide sequence ID" value="NC_021487.1"/>
</dbReference>
<evidence type="ECO:0000256" key="3">
    <source>
        <dbReference type="SAM" id="Phobius"/>
    </source>
</evidence>
<feature type="domain" description="CusB-like beta-barrel" evidence="5">
    <location>
        <begin position="414"/>
        <end position="485"/>
    </location>
</feature>
<evidence type="ECO:0000313" key="6">
    <source>
        <dbReference type="EMBL" id="CCW35798.1"/>
    </source>
</evidence>
<keyword evidence="2" id="KW-0175">Coiled coil</keyword>
<reference evidence="7" key="1">
    <citation type="submission" date="2013-03" db="EMBL/GenBank/DDBJ databases">
        <title>Genome sequence of Chthonomonas calidirosea, the first sequenced genome from the Armatimonadetes phylum (formally candidate division OP10).</title>
        <authorList>
            <person name="Lee K.C.Y."/>
            <person name="Morgan X.C."/>
            <person name="Dunfield P.F."/>
            <person name="Tamas I."/>
            <person name="Houghton K.M."/>
            <person name="Vyssotski M."/>
            <person name="Ryan J.L.J."/>
            <person name="Lagutin K."/>
            <person name="McDonald I.R."/>
            <person name="Stott M.B."/>
        </authorList>
    </citation>
    <scope>NUCLEOTIDE SEQUENCE [LARGE SCALE GENOMIC DNA]</scope>
    <source>
        <strain evidence="7">DSM 23976 / ICMP 18418 / T49</strain>
    </source>
</reference>
<dbReference type="KEGG" id="ccz:CCALI_01991"/>
<dbReference type="PANTHER" id="PTHR30469">
    <property type="entry name" value="MULTIDRUG RESISTANCE PROTEIN MDTA"/>
    <property type="match status" value="1"/>
</dbReference>
<dbReference type="GO" id="GO:0015562">
    <property type="term" value="F:efflux transmembrane transporter activity"/>
    <property type="evidence" value="ECO:0007669"/>
    <property type="project" value="TreeGrafter"/>
</dbReference>
<evidence type="ECO:0000256" key="2">
    <source>
        <dbReference type="SAM" id="Coils"/>
    </source>
</evidence>
<accession>S0EVI1</accession>
<dbReference type="GO" id="GO:1990281">
    <property type="term" value="C:efflux pump complex"/>
    <property type="evidence" value="ECO:0007669"/>
    <property type="project" value="TreeGrafter"/>
</dbReference>
<dbReference type="Pfam" id="PF19335">
    <property type="entry name" value="HMBD"/>
    <property type="match status" value="1"/>
</dbReference>
<dbReference type="Proteomes" id="UP000014227">
    <property type="component" value="Chromosome I"/>
</dbReference>
<dbReference type="InterPro" id="IPR058792">
    <property type="entry name" value="Beta-barrel_RND_2"/>
</dbReference>
<dbReference type="HOGENOM" id="CLU_494095_0_0_0"/>
<dbReference type="EMBL" id="HF951689">
    <property type="protein sequence ID" value="CCW35798.1"/>
    <property type="molecule type" value="Genomic_DNA"/>
</dbReference>
<dbReference type="InterPro" id="IPR045800">
    <property type="entry name" value="HMBD"/>
</dbReference>
<dbReference type="STRING" id="454171.CP488_02099"/>
<gene>
    <name evidence="6" type="ORF">CCALI_01991</name>
</gene>
<dbReference type="PATRIC" id="fig|1303518.3.peg.2052"/>
<evidence type="ECO:0000256" key="1">
    <source>
        <dbReference type="ARBA" id="ARBA00009477"/>
    </source>
</evidence>
<feature type="coiled-coil region" evidence="2">
    <location>
        <begin position="275"/>
        <end position="365"/>
    </location>
</feature>
<dbReference type="PANTHER" id="PTHR30469:SF15">
    <property type="entry name" value="HLYD FAMILY OF SECRETION PROTEINS"/>
    <property type="match status" value="1"/>
</dbReference>
<keyword evidence="7" id="KW-1185">Reference proteome</keyword>
<evidence type="ECO:0000259" key="5">
    <source>
        <dbReference type="Pfam" id="PF25954"/>
    </source>
</evidence>
<dbReference type="GO" id="GO:0046872">
    <property type="term" value="F:metal ion binding"/>
    <property type="evidence" value="ECO:0007669"/>
    <property type="project" value="InterPro"/>
</dbReference>
<dbReference type="OrthoDB" id="9816464at2"/>
<feature type="transmembrane region" description="Helical" evidence="3">
    <location>
        <begin position="37"/>
        <end position="57"/>
    </location>
</feature>
<dbReference type="SUPFAM" id="SSF111369">
    <property type="entry name" value="HlyD-like secretion proteins"/>
    <property type="match status" value="2"/>
</dbReference>
<name>S0EVI1_CHTCT</name>
<dbReference type="NCBIfam" id="TIGR01730">
    <property type="entry name" value="RND_mfp"/>
    <property type="match status" value="1"/>
</dbReference>
<sequence>MKLFWWLLIGASLFVAYTAYRMRQAGLRLHLTLRQLVTGLLGTLLLLGALFLAHWVVAKHTVPGHMSVIEAQAMDMSAMHAPEGAVPVAVFTARYAPFDASVRYAANAVAYQEDAINPRVTGLLEWMPFYPNMPVHKGQVLARLDTAELRTKLAAEEAALAEAEHAVLEAQAQYRQAESAYQQAQAQVKQAQAQEREAQADLTIAQQDLMAHHEEAKIAEANLDSALAQRDEAQGRLAAAKANLAYWARQKQRDNDLLAKGFLSQQQAQQDEVQFQNATSEVAAATSRLQSAEAAIRSAKAQQAQVQIGLQQDEAMIAQKQAALQAAQVQVQQAQQGVSAAKSARDAAQQAVVRQEAAVAQAKAQLRTAQVILGYTTLRADCDGVVTQRLISPGTLVQPGQTILMVDQIDPIRVQAQVAQEDAERLHVGDPVLIRTSGPHPLVYRSHLSAIFPSADPTAHTTIVEALVANPNGLLHPGDYLTLQVIYAKSARALIVPSSAIVYQPQPTSPILATKATPAVWVMRRGRPQRIVYTCTMHPQVQLDHPGKCPI</sequence>
<dbReference type="eggNOG" id="COG0845">
    <property type="taxonomic scope" value="Bacteria"/>
</dbReference>
<dbReference type="InterPro" id="IPR006143">
    <property type="entry name" value="RND_pump_MFP"/>
</dbReference>
<keyword evidence="3" id="KW-0472">Membrane</keyword>
<dbReference type="Gene3D" id="2.40.30.170">
    <property type="match status" value="1"/>
</dbReference>
<keyword evidence="3" id="KW-0812">Transmembrane</keyword>
<evidence type="ECO:0000259" key="4">
    <source>
        <dbReference type="Pfam" id="PF19335"/>
    </source>
</evidence>
<feature type="coiled-coil region" evidence="2">
    <location>
        <begin position="146"/>
        <end position="243"/>
    </location>
</feature>
<keyword evidence="3" id="KW-1133">Transmembrane helix</keyword>
<dbReference type="Pfam" id="PF25954">
    <property type="entry name" value="Beta-barrel_RND_2"/>
    <property type="match status" value="1"/>
</dbReference>
<organism evidence="6 7">
    <name type="scientific">Chthonomonas calidirosea (strain DSM 23976 / ICMP 18418 / T49)</name>
    <dbReference type="NCBI Taxonomy" id="1303518"/>
    <lineage>
        <taxon>Bacteria</taxon>
        <taxon>Bacillati</taxon>
        <taxon>Armatimonadota</taxon>
        <taxon>Chthonomonadia</taxon>
        <taxon>Chthonomonadales</taxon>
        <taxon>Chthonomonadaceae</taxon>
        <taxon>Chthonomonas</taxon>
    </lineage>
</organism>
<protein>
    <submittedName>
        <fullName evidence="6">RND family efflux transporter, MFP subunit</fullName>
    </submittedName>
</protein>
<evidence type="ECO:0000313" key="7">
    <source>
        <dbReference type="Proteomes" id="UP000014227"/>
    </source>
</evidence>
<dbReference type="Gene3D" id="1.10.287.470">
    <property type="entry name" value="Helix hairpin bin"/>
    <property type="match status" value="2"/>
</dbReference>